<feature type="region of interest" description="Disordered" evidence="1">
    <location>
        <begin position="1"/>
        <end position="23"/>
    </location>
</feature>
<accession>A0ABN8M955</accession>
<feature type="domain" description="Nucleoside phosphorylase" evidence="2">
    <location>
        <begin position="88"/>
        <end position="273"/>
    </location>
</feature>
<evidence type="ECO:0000256" key="1">
    <source>
        <dbReference type="SAM" id="MobiDB-lite"/>
    </source>
</evidence>
<dbReference type="InterPro" id="IPR000845">
    <property type="entry name" value="Nucleoside_phosphorylase_d"/>
</dbReference>
<dbReference type="InterPro" id="IPR035994">
    <property type="entry name" value="Nucleoside_phosphorylase_sf"/>
</dbReference>
<dbReference type="PANTHER" id="PTHR46832">
    <property type="entry name" value="5'-METHYLTHIOADENOSINE/S-ADENOSYLHOMOCYSTEINE NUCLEOSIDASE"/>
    <property type="match status" value="1"/>
</dbReference>
<feature type="compositionally biased region" description="Polar residues" evidence="1">
    <location>
        <begin position="1"/>
        <end position="21"/>
    </location>
</feature>
<evidence type="ECO:0000313" key="4">
    <source>
        <dbReference type="Proteomes" id="UP001159427"/>
    </source>
</evidence>
<dbReference type="PANTHER" id="PTHR46832:SF1">
    <property type="entry name" value="5'-METHYLTHIOADENOSINE_S-ADENOSYLHOMOCYSTEINE NUCLEOSIDASE"/>
    <property type="match status" value="1"/>
</dbReference>
<keyword evidence="4" id="KW-1185">Reference proteome</keyword>
<reference evidence="3 4" key="1">
    <citation type="submission" date="2022-05" db="EMBL/GenBank/DDBJ databases">
        <authorList>
            <consortium name="Genoscope - CEA"/>
            <person name="William W."/>
        </authorList>
    </citation>
    <scope>NUCLEOTIDE SEQUENCE [LARGE SCALE GENOMIC DNA]</scope>
</reference>
<name>A0ABN8M955_9CNID</name>
<dbReference type="Proteomes" id="UP001159427">
    <property type="component" value="Unassembled WGS sequence"/>
</dbReference>
<organism evidence="3 4">
    <name type="scientific">Porites evermanni</name>
    <dbReference type="NCBI Taxonomy" id="104178"/>
    <lineage>
        <taxon>Eukaryota</taxon>
        <taxon>Metazoa</taxon>
        <taxon>Cnidaria</taxon>
        <taxon>Anthozoa</taxon>
        <taxon>Hexacorallia</taxon>
        <taxon>Scleractinia</taxon>
        <taxon>Fungiina</taxon>
        <taxon>Poritidae</taxon>
        <taxon>Porites</taxon>
    </lineage>
</organism>
<dbReference type="SUPFAM" id="SSF53167">
    <property type="entry name" value="Purine and uridine phosphorylases"/>
    <property type="match status" value="1"/>
</dbReference>
<protein>
    <recommendedName>
        <fullName evidence="2">Nucleoside phosphorylase domain-containing protein</fullName>
    </recommendedName>
</protein>
<gene>
    <name evidence="3" type="ORF">PEVE_00028194</name>
</gene>
<dbReference type="EMBL" id="CALNXI010000390">
    <property type="protein sequence ID" value="CAH3026141.1"/>
    <property type="molecule type" value="Genomic_DNA"/>
</dbReference>
<evidence type="ECO:0000259" key="2">
    <source>
        <dbReference type="Pfam" id="PF01048"/>
    </source>
</evidence>
<sequence>MSDTQTSGASTVYSGSNNNNKPPEVIYTKLPAGKLLKKRDLPPHKDSIPWNRVELPVDVMLLTVKECEFLSCVSYLNPGFYKSYHENLGYVYFGKIGGEGNTMKIAIQSCEMGSDDAIVVVKNAAVVLSPKAVFCVGFCGGLKENLKLGDVVISSKLRTYSSVKVTESAVEDRNVAVPLNTHLSKLLLHADAGWTPPLKDEVEVDVITNGVLLSGPEVVDNKDRRAELIRRFPDATAIEMEGQGLFKAARDLKMEWVVIKGVSDFADGRKSATNAWRPFASVMAASVTAHILSDPNAFKNLAHYDGKYVLTMH</sequence>
<dbReference type="Pfam" id="PF01048">
    <property type="entry name" value="PNP_UDP_1"/>
    <property type="match status" value="1"/>
</dbReference>
<evidence type="ECO:0000313" key="3">
    <source>
        <dbReference type="EMBL" id="CAH3026141.1"/>
    </source>
</evidence>
<dbReference type="Gene3D" id="3.40.50.1580">
    <property type="entry name" value="Nucleoside phosphorylase domain"/>
    <property type="match status" value="1"/>
</dbReference>
<proteinExistence type="predicted"/>
<comment type="caution">
    <text evidence="3">The sequence shown here is derived from an EMBL/GenBank/DDBJ whole genome shotgun (WGS) entry which is preliminary data.</text>
</comment>